<proteinExistence type="predicted"/>
<sequence length="191" mass="21268">MAVEKITLRLVGVGPMLMHSSRLADPLDPQAKALSKVTSKRHKVDADHHRIAELEFFGSMWLHEGRPCLPPAAIKGALVNGAKTVRKGKAAKAAFVAEGPAILEYDGPKTVPELWEDPRFRHRQMVRIGDSLVARTRPCFDGWSAIVRGSFITTILNREDVVGYFRMAGPYGIGDYRPDFGRFLIEESQLE</sequence>
<protein>
    <submittedName>
        <fullName evidence="1">Uncharacterized protein</fullName>
    </submittedName>
</protein>
<evidence type="ECO:0000313" key="2">
    <source>
        <dbReference type="Proteomes" id="UP000297966"/>
    </source>
</evidence>
<accession>A0A4Y9LH12</accession>
<dbReference type="AlphaFoldDB" id="A0A4Y9LH12"/>
<dbReference type="OrthoDB" id="2373648at2"/>
<evidence type="ECO:0000313" key="1">
    <source>
        <dbReference type="EMBL" id="TFV41273.1"/>
    </source>
</evidence>
<comment type="caution">
    <text evidence="1">The sequence shown here is derived from an EMBL/GenBank/DDBJ whole genome shotgun (WGS) entry which is preliminary data.</text>
</comment>
<organism evidence="1 2">
    <name type="scientific">Bradyrhizobium niftali</name>
    <dbReference type="NCBI Taxonomy" id="2560055"/>
    <lineage>
        <taxon>Bacteria</taxon>
        <taxon>Pseudomonadati</taxon>
        <taxon>Pseudomonadota</taxon>
        <taxon>Alphaproteobacteria</taxon>
        <taxon>Hyphomicrobiales</taxon>
        <taxon>Nitrobacteraceae</taxon>
        <taxon>Bradyrhizobium</taxon>
    </lineage>
</organism>
<keyword evidence="2" id="KW-1185">Reference proteome</keyword>
<dbReference type="Proteomes" id="UP000297966">
    <property type="component" value="Unassembled WGS sequence"/>
</dbReference>
<dbReference type="EMBL" id="SPQT01000030">
    <property type="protein sequence ID" value="TFV41273.1"/>
    <property type="molecule type" value="Genomic_DNA"/>
</dbReference>
<gene>
    <name evidence="1" type="ORF">E4K65_37035</name>
</gene>
<name>A0A4Y9LH12_9BRAD</name>
<reference evidence="1 2" key="1">
    <citation type="submission" date="2019-03" db="EMBL/GenBank/DDBJ databases">
        <title>Bradyrhizobium diversity isolated from nodules of Chamaecrista fasciculata.</title>
        <authorList>
            <person name="Klepa M.S."/>
            <person name="Urquiaga M.O."/>
            <person name="Hungria M."/>
            <person name="Delamuta J.R."/>
        </authorList>
    </citation>
    <scope>NUCLEOTIDE SEQUENCE [LARGE SCALE GENOMIC DNA]</scope>
    <source>
        <strain evidence="1 2">CNPSo 3448</strain>
    </source>
</reference>
<dbReference type="RefSeq" id="WP_135178303.1">
    <property type="nucleotide sequence ID" value="NZ_SPQT01000030.1"/>
</dbReference>